<sequence length="283" mass="30006">MRFISGSICVLLGLFVVGGAHPATRRGSRSGAASTRGAASSSAVSELSRVLNEQESLDPVDFLTKFSTFKVHSGGVLEGISTQGVEIDEMTKRPNGICEGPWVKINLMPAAWPDSVKQLPSPPSPSVSATPYAQSTILLLLQQSGVLSLALWMTGINEGCVHFTFNLHDAEASIPIVHGIGAQVSIYSANDECLAVSIAHIKPVALGKTRPSATLTASSHSHRMSIEKFEGELSLEPAGVKGAIKQCCKFLKSAFSGARRARNELPTQGQLPSQGHHSYYTPT</sequence>
<protein>
    <submittedName>
        <fullName evidence="3">Uncharacterized protein</fullName>
    </submittedName>
</protein>
<proteinExistence type="predicted"/>
<accession>A0AA38PE29</accession>
<comment type="caution">
    <text evidence="3">The sequence shown here is derived from an EMBL/GenBank/DDBJ whole genome shotgun (WGS) entry which is preliminary data.</text>
</comment>
<evidence type="ECO:0000313" key="3">
    <source>
        <dbReference type="EMBL" id="KAJ3841224.1"/>
    </source>
</evidence>
<dbReference type="EMBL" id="MU806047">
    <property type="protein sequence ID" value="KAJ3841224.1"/>
    <property type="molecule type" value="Genomic_DNA"/>
</dbReference>
<feature type="signal peptide" evidence="2">
    <location>
        <begin position="1"/>
        <end position="19"/>
    </location>
</feature>
<name>A0AA38PE29_9AGAR</name>
<evidence type="ECO:0000256" key="2">
    <source>
        <dbReference type="SAM" id="SignalP"/>
    </source>
</evidence>
<organism evidence="3 4">
    <name type="scientific">Lentinula raphanica</name>
    <dbReference type="NCBI Taxonomy" id="153919"/>
    <lineage>
        <taxon>Eukaryota</taxon>
        <taxon>Fungi</taxon>
        <taxon>Dikarya</taxon>
        <taxon>Basidiomycota</taxon>
        <taxon>Agaricomycotina</taxon>
        <taxon>Agaricomycetes</taxon>
        <taxon>Agaricomycetidae</taxon>
        <taxon>Agaricales</taxon>
        <taxon>Marasmiineae</taxon>
        <taxon>Omphalotaceae</taxon>
        <taxon>Lentinula</taxon>
    </lineage>
</organism>
<evidence type="ECO:0000313" key="4">
    <source>
        <dbReference type="Proteomes" id="UP001163846"/>
    </source>
</evidence>
<dbReference type="AlphaFoldDB" id="A0AA38PE29"/>
<keyword evidence="2" id="KW-0732">Signal</keyword>
<gene>
    <name evidence="3" type="ORF">F5878DRAFT_26617</name>
</gene>
<evidence type="ECO:0000256" key="1">
    <source>
        <dbReference type="SAM" id="MobiDB-lite"/>
    </source>
</evidence>
<feature type="chain" id="PRO_5041361532" evidence="2">
    <location>
        <begin position="20"/>
        <end position="283"/>
    </location>
</feature>
<feature type="region of interest" description="Disordered" evidence="1">
    <location>
        <begin position="263"/>
        <end position="283"/>
    </location>
</feature>
<dbReference type="Proteomes" id="UP001163846">
    <property type="component" value="Unassembled WGS sequence"/>
</dbReference>
<feature type="compositionally biased region" description="Polar residues" evidence="1">
    <location>
        <begin position="265"/>
        <end position="283"/>
    </location>
</feature>
<keyword evidence="4" id="KW-1185">Reference proteome</keyword>
<reference evidence="3" key="1">
    <citation type="submission" date="2022-08" db="EMBL/GenBank/DDBJ databases">
        <authorList>
            <consortium name="DOE Joint Genome Institute"/>
            <person name="Min B."/>
            <person name="Riley R."/>
            <person name="Sierra-Patev S."/>
            <person name="Naranjo-Ortiz M."/>
            <person name="Looney B."/>
            <person name="Konkel Z."/>
            <person name="Slot J.C."/>
            <person name="Sakamoto Y."/>
            <person name="Steenwyk J.L."/>
            <person name="Rokas A."/>
            <person name="Carro J."/>
            <person name="Camarero S."/>
            <person name="Ferreira P."/>
            <person name="Molpeceres G."/>
            <person name="Ruiz-Duenas F.J."/>
            <person name="Serrano A."/>
            <person name="Henrissat B."/>
            <person name="Drula E."/>
            <person name="Hughes K.W."/>
            <person name="Mata J.L."/>
            <person name="Ishikawa N.K."/>
            <person name="Vargas-Isla R."/>
            <person name="Ushijima S."/>
            <person name="Smith C.A."/>
            <person name="Ahrendt S."/>
            <person name="Andreopoulos W."/>
            <person name="He G."/>
            <person name="Labutti K."/>
            <person name="Lipzen A."/>
            <person name="Ng V."/>
            <person name="Sandor L."/>
            <person name="Barry K."/>
            <person name="Martinez A.T."/>
            <person name="Xiao Y."/>
            <person name="Gibbons J.G."/>
            <person name="Terashima K."/>
            <person name="Hibbett D.S."/>
            <person name="Grigoriev I.V."/>
        </authorList>
    </citation>
    <scope>NUCLEOTIDE SEQUENCE</scope>
    <source>
        <strain evidence="3">TFB9207</strain>
    </source>
</reference>